<reference evidence="15" key="1">
    <citation type="submission" date="2019-06" db="EMBL/GenBank/DDBJ databases">
        <authorList>
            <person name="Zheng W."/>
        </authorList>
    </citation>
    <scope>NUCLEOTIDE SEQUENCE</scope>
    <source>
        <strain evidence="15">QDHG01</strain>
    </source>
</reference>
<dbReference type="Pfam" id="PF16124">
    <property type="entry name" value="RecQ_Zn_bind"/>
    <property type="match status" value="1"/>
</dbReference>
<protein>
    <recommendedName>
        <fullName evidence="11">DNA 3'-5' helicase</fullName>
        <ecNumber evidence="11">5.6.2.4</ecNumber>
    </recommendedName>
</protein>
<dbReference type="SMART" id="SM00956">
    <property type="entry name" value="RQC"/>
    <property type="match status" value="1"/>
</dbReference>
<keyword evidence="9" id="KW-0539">Nucleus</keyword>
<keyword evidence="7" id="KW-0238">DNA-binding</keyword>
<dbReference type="Pfam" id="PF00271">
    <property type="entry name" value="Helicase_C"/>
    <property type="match status" value="1"/>
</dbReference>
<dbReference type="GO" id="GO:0005524">
    <property type="term" value="F:ATP binding"/>
    <property type="evidence" value="ECO:0007669"/>
    <property type="project" value="UniProtKB-KW"/>
</dbReference>
<evidence type="ECO:0000256" key="1">
    <source>
        <dbReference type="ARBA" id="ARBA00004123"/>
    </source>
</evidence>
<evidence type="ECO:0000256" key="7">
    <source>
        <dbReference type="ARBA" id="ARBA00023125"/>
    </source>
</evidence>
<dbReference type="PROSITE" id="PS51192">
    <property type="entry name" value="HELICASE_ATP_BIND_1"/>
    <property type="match status" value="1"/>
</dbReference>
<dbReference type="AlphaFoldDB" id="A0A8J8P591"/>
<keyword evidence="16" id="KW-1185">Reference proteome</keyword>
<keyword evidence="6" id="KW-0067">ATP-binding</keyword>
<dbReference type="GO" id="GO:0005634">
    <property type="term" value="C:nucleus"/>
    <property type="evidence" value="ECO:0007669"/>
    <property type="project" value="UniProtKB-SubCell"/>
</dbReference>
<comment type="catalytic activity">
    <reaction evidence="10">
        <text>Couples ATP hydrolysis with the unwinding of duplex DNA by translocating in the 3'-5' direction.</text>
        <dbReference type="EC" id="5.6.2.4"/>
    </reaction>
</comment>
<dbReference type="GO" id="GO:0005694">
    <property type="term" value="C:chromosome"/>
    <property type="evidence" value="ECO:0007669"/>
    <property type="project" value="TreeGrafter"/>
</dbReference>
<comment type="similarity">
    <text evidence="2">Belongs to the helicase family. RecQ subfamily.</text>
</comment>
<dbReference type="SMART" id="SM00487">
    <property type="entry name" value="DEXDc"/>
    <property type="match status" value="1"/>
</dbReference>
<evidence type="ECO:0000256" key="9">
    <source>
        <dbReference type="ARBA" id="ARBA00023242"/>
    </source>
</evidence>
<dbReference type="PANTHER" id="PTHR13710:SF153">
    <property type="entry name" value="RECQ-LIKE DNA HELICASE BLM"/>
    <property type="match status" value="1"/>
</dbReference>
<dbReference type="InterPro" id="IPR027417">
    <property type="entry name" value="P-loop_NTPase"/>
</dbReference>
<feature type="compositionally biased region" description="Acidic residues" evidence="12">
    <location>
        <begin position="1096"/>
        <end position="1106"/>
    </location>
</feature>
<dbReference type="GO" id="GO:0043138">
    <property type="term" value="F:3'-5' DNA helicase activity"/>
    <property type="evidence" value="ECO:0007669"/>
    <property type="project" value="UniProtKB-EC"/>
</dbReference>
<dbReference type="CDD" id="cd18794">
    <property type="entry name" value="SF2_C_RecQ"/>
    <property type="match status" value="1"/>
</dbReference>
<evidence type="ECO:0000256" key="11">
    <source>
        <dbReference type="ARBA" id="ARBA00034808"/>
    </source>
</evidence>
<feature type="region of interest" description="Disordered" evidence="12">
    <location>
        <begin position="843"/>
        <end position="883"/>
    </location>
</feature>
<feature type="compositionally biased region" description="Basic and acidic residues" evidence="12">
    <location>
        <begin position="848"/>
        <end position="860"/>
    </location>
</feature>
<dbReference type="EMBL" id="RRYP01001535">
    <property type="protein sequence ID" value="TNV85811.1"/>
    <property type="molecule type" value="Genomic_DNA"/>
</dbReference>
<dbReference type="InterPro" id="IPR018982">
    <property type="entry name" value="RQC_domain"/>
</dbReference>
<dbReference type="Proteomes" id="UP000785679">
    <property type="component" value="Unassembled WGS sequence"/>
</dbReference>
<feature type="domain" description="Helicase C-terminal" evidence="14">
    <location>
        <begin position="437"/>
        <end position="584"/>
    </location>
</feature>
<dbReference type="FunFam" id="3.40.50.300:FF:001975">
    <property type="entry name" value="ATP-dependent DNA helicase"/>
    <property type="match status" value="1"/>
</dbReference>
<dbReference type="Pfam" id="PF09382">
    <property type="entry name" value="RQC"/>
    <property type="match status" value="1"/>
</dbReference>
<dbReference type="OrthoDB" id="10261556at2759"/>
<evidence type="ECO:0000256" key="3">
    <source>
        <dbReference type="ARBA" id="ARBA00022741"/>
    </source>
</evidence>
<evidence type="ECO:0000256" key="5">
    <source>
        <dbReference type="ARBA" id="ARBA00022806"/>
    </source>
</evidence>
<dbReference type="PANTHER" id="PTHR13710">
    <property type="entry name" value="DNA HELICASE RECQ FAMILY MEMBER"/>
    <property type="match status" value="1"/>
</dbReference>
<dbReference type="GO" id="GO:0006260">
    <property type="term" value="P:DNA replication"/>
    <property type="evidence" value="ECO:0007669"/>
    <property type="project" value="InterPro"/>
</dbReference>
<feature type="compositionally biased region" description="Polar residues" evidence="12">
    <location>
        <begin position="872"/>
        <end position="883"/>
    </location>
</feature>
<dbReference type="GO" id="GO:0003677">
    <property type="term" value="F:DNA binding"/>
    <property type="evidence" value="ECO:0007669"/>
    <property type="project" value="UniProtKB-KW"/>
</dbReference>
<dbReference type="InterPro" id="IPR032284">
    <property type="entry name" value="RecQ_Zn-bd"/>
</dbReference>
<dbReference type="InterPro" id="IPR004589">
    <property type="entry name" value="DNA_helicase_ATP-dep_RecQ"/>
</dbReference>
<dbReference type="NCBIfam" id="TIGR00614">
    <property type="entry name" value="recQ_fam"/>
    <property type="match status" value="1"/>
</dbReference>
<keyword evidence="4" id="KW-0378">Hydrolase</keyword>
<accession>A0A8J8P591</accession>
<evidence type="ECO:0000259" key="13">
    <source>
        <dbReference type="PROSITE" id="PS51192"/>
    </source>
</evidence>
<evidence type="ECO:0000259" key="14">
    <source>
        <dbReference type="PROSITE" id="PS51194"/>
    </source>
</evidence>
<dbReference type="InterPro" id="IPR001650">
    <property type="entry name" value="Helicase_C-like"/>
</dbReference>
<dbReference type="GO" id="GO:0000724">
    <property type="term" value="P:double-strand break repair via homologous recombination"/>
    <property type="evidence" value="ECO:0007669"/>
    <property type="project" value="TreeGrafter"/>
</dbReference>
<gene>
    <name evidence="15" type="ORF">FGO68_gene2020</name>
</gene>
<dbReference type="InterPro" id="IPR036388">
    <property type="entry name" value="WH-like_DNA-bd_sf"/>
</dbReference>
<dbReference type="InterPro" id="IPR014001">
    <property type="entry name" value="Helicase_ATP-bd"/>
</dbReference>
<dbReference type="SUPFAM" id="SSF52540">
    <property type="entry name" value="P-loop containing nucleoside triphosphate hydrolases"/>
    <property type="match status" value="1"/>
</dbReference>
<comment type="caution">
    <text evidence="15">The sequence shown here is derived from an EMBL/GenBank/DDBJ whole genome shotgun (WGS) entry which is preliminary data.</text>
</comment>
<name>A0A8J8P591_HALGN</name>
<comment type="subcellular location">
    <subcellularLocation>
        <location evidence="1">Nucleus</location>
    </subcellularLocation>
</comment>
<evidence type="ECO:0000313" key="15">
    <source>
        <dbReference type="EMBL" id="TNV85811.1"/>
    </source>
</evidence>
<evidence type="ECO:0000256" key="12">
    <source>
        <dbReference type="SAM" id="MobiDB-lite"/>
    </source>
</evidence>
<dbReference type="GO" id="GO:0005737">
    <property type="term" value="C:cytoplasm"/>
    <property type="evidence" value="ECO:0007669"/>
    <property type="project" value="TreeGrafter"/>
</dbReference>
<evidence type="ECO:0000256" key="10">
    <source>
        <dbReference type="ARBA" id="ARBA00034617"/>
    </source>
</evidence>
<dbReference type="PROSITE" id="PS51194">
    <property type="entry name" value="HELICASE_CTER"/>
    <property type="match status" value="1"/>
</dbReference>
<dbReference type="Gene3D" id="3.40.50.300">
    <property type="entry name" value="P-loop containing nucleotide triphosphate hydrolases"/>
    <property type="match status" value="2"/>
</dbReference>
<dbReference type="Gene3D" id="1.10.10.10">
    <property type="entry name" value="Winged helix-like DNA-binding domain superfamily/Winged helix DNA-binding domain"/>
    <property type="match status" value="1"/>
</dbReference>
<evidence type="ECO:0000256" key="8">
    <source>
        <dbReference type="ARBA" id="ARBA00023235"/>
    </source>
</evidence>
<dbReference type="GO" id="GO:0016787">
    <property type="term" value="F:hydrolase activity"/>
    <property type="evidence" value="ECO:0007669"/>
    <property type="project" value="UniProtKB-KW"/>
</dbReference>
<dbReference type="EC" id="5.6.2.4" evidence="11"/>
<feature type="domain" description="Helicase ATP-binding" evidence="13">
    <location>
        <begin position="232"/>
        <end position="409"/>
    </location>
</feature>
<dbReference type="CDD" id="cd17920">
    <property type="entry name" value="DEXHc_RecQ"/>
    <property type="match status" value="1"/>
</dbReference>
<organism evidence="15 16">
    <name type="scientific">Halteria grandinella</name>
    <dbReference type="NCBI Taxonomy" id="5974"/>
    <lineage>
        <taxon>Eukaryota</taxon>
        <taxon>Sar</taxon>
        <taxon>Alveolata</taxon>
        <taxon>Ciliophora</taxon>
        <taxon>Intramacronucleata</taxon>
        <taxon>Spirotrichea</taxon>
        <taxon>Stichotrichia</taxon>
        <taxon>Sporadotrichida</taxon>
        <taxon>Halteriidae</taxon>
        <taxon>Halteria</taxon>
    </lineage>
</organism>
<feature type="compositionally biased region" description="Basic residues" evidence="12">
    <location>
        <begin position="1143"/>
        <end position="1152"/>
    </location>
</feature>
<evidence type="ECO:0000256" key="6">
    <source>
        <dbReference type="ARBA" id="ARBA00022840"/>
    </source>
</evidence>
<proteinExistence type="inferred from homology"/>
<evidence type="ECO:0000256" key="4">
    <source>
        <dbReference type="ARBA" id="ARBA00022801"/>
    </source>
</evidence>
<evidence type="ECO:0000256" key="2">
    <source>
        <dbReference type="ARBA" id="ARBA00005446"/>
    </source>
</evidence>
<feature type="region of interest" description="Disordered" evidence="12">
    <location>
        <begin position="1045"/>
        <end position="1152"/>
    </location>
</feature>
<dbReference type="SMART" id="SM00490">
    <property type="entry name" value="HELICc"/>
    <property type="match status" value="1"/>
</dbReference>
<keyword evidence="5" id="KW-0347">Helicase</keyword>
<dbReference type="Pfam" id="PF00270">
    <property type="entry name" value="DEAD"/>
    <property type="match status" value="1"/>
</dbReference>
<sequence>MEEVVVISLSSQSHSKKEIDDELFEAMKDWEDQYVVDDNDYEGIMVGGASPAPEYEQYGGGGATVIEHRHSVIPEEENKASQSQSCCDNSDDEAMKFSDVEDYQDLVNNTTNNTGLLGFVNDDEMDDENIGGAYQTGEQQLEALTNQYMMKSPATLAMRRKSSVHPHAGQNGGTTLQQQQENMKKQRESAGGYVAKIDPIWQRPYKWDDNVNVANRMIFGNEAFRENQREIINATKSGKNVLALIPTGGGKSLTFQLSAVTDTGVTFVVMPLLSLIDDNLQFVLDLGIPSCSLSTSGNSQKEDRRISDLYKDIRSLQYKLVYLTPERLVKSPALLSLIDFLASQGKIDRFVIDEVHCVSHWGQDFRKDYLHLDFLKEKYPSVPLLCLTATATIKVKDDIVKRLKIDRDYAFFQSSFNRPNLVYEIRDKKQFKNVNDDLVQMLRTRFRGKSGIIYCISRKECEKLAETLSKNYSIKCDYYHAELSYNRRQEVQARWMKNEIQIIIATIAFGMGINKRDVRFVIHYSMPKSLEGYVQECGRAGRDQQKAECILYYAYGDRKRNDFFIITNQGSSGSRKNENIHALYAILDYCEEPYLCRRKMQLNFLGEDFDEGRCNKMCDNCRKGLQVVESDRSREAQVVVKFIQRCQDYQNRVTAKQVTELLRGKKPKKNFLRQDILEEYQGRLKTMKESDIKRLIVQLLIMRVLKERFETQTIRGTSVKNIIVFITVSPSRPALLKALENGKLPVLLSDGVKSSEKCEIEKIPEERKPLEVGDSNLYSAAAGATVVTTQGGRTYVKQKTTNVVADKQPEIKPSLAAFDSQMFNYGFGSGGAEGQKDTLKQQMTYQQAKREEPSYHKKDDSEDEEIPIRRFNPQQLPLKPSTNYSDFKYQPTKLSVVTPQISSSAQQNKVATPVTSDVTYDQGYSRVDKQSIPQMGFSEVHKQELIQRFTMVKTRLCATVANQSDKESIQAIFSQQGLLNSVVTFAESLFKGELEEFVSEDLLMQMKLGRNANHRQIIDKYGRVFIEEFQHFVRINEEITRQYPTIQQIPKAPSSGGGGSGDENWTKKVNSQQKLYKEDAPPKITHVYQSIHSDNSDDDEEEDEGDTSGIDVRNLGAAHFNEERHGYSKKRKYDGGKSNVGPLKKKRKLNFK</sequence>
<evidence type="ECO:0000313" key="16">
    <source>
        <dbReference type="Proteomes" id="UP000785679"/>
    </source>
</evidence>
<dbReference type="GO" id="GO:0009378">
    <property type="term" value="F:four-way junction helicase activity"/>
    <property type="evidence" value="ECO:0007669"/>
    <property type="project" value="TreeGrafter"/>
</dbReference>
<dbReference type="InterPro" id="IPR011545">
    <property type="entry name" value="DEAD/DEAH_box_helicase_dom"/>
</dbReference>
<keyword evidence="3" id="KW-0547">Nucleotide-binding</keyword>
<keyword evidence="8" id="KW-0413">Isomerase</keyword>